<keyword evidence="2" id="KW-0677">Repeat</keyword>
<reference evidence="7" key="1">
    <citation type="submission" date="2020-09" db="EMBL/GenBank/DDBJ databases">
        <title>Genome-Enabled Discovery of Anthraquinone Biosynthesis in Senna tora.</title>
        <authorList>
            <person name="Kang S.-H."/>
            <person name="Pandey R.P."/>
            <person name="Lee C.-M."/>
            <person name="Sim J.-S."/>
            <person name="Jeong J.-T."/>
            <person name="Choi B.-S."/>
            <person name="Jung M."/>
            <person name="Ginzburg D."/>
            <person name="Zhao K."/>
            <person name="Won S.Y."/>
            <person name="Oh T.-J."/>
            <person name="Yu Y."/>
            <person name="Kim N.-H."/>
            <person name="Lee O.R."/>
            <person name="Lee T.-H."/>
            <person name="Bashyal P."/>
            <person name="Kim T.-S."/>
            <person name="Lee W.-H."/>
            <person name="Kawkins C."/>
            <person name="Kim C.-K."/>
            <person name="Kim J.S."/>
            <person name="Ahn B.O."/>
            <person name="Rhee S.Y."/>
            <person name="Sohng J.K."/>
        </authorList>
    </citation>
    <scope>NUCLEOTIDE SEQUENCE</scope>
    <source>
        <tissue evidence="7">Leaf</tissue>
    </source>
</reference>
<dbReference type="Proteomes" id="UP000634136">
    <property type="component" value="Unassembled WGS sequence"/>
</dbReference>
<dbReference type="Pfam" id="PF18052">
    <property type="entry name" value="Rx_N"/>
    <property type="match status" value="1"/>
</dbReference>
<dbReference type="GO" id="GO:0006952">
    <property type="term" value="P:defense response"/>
    <property type="evidence" value="ECO:0007669"/>
    <property type="project" value="UniProtKB-KW"/>
</dbReference>
<evidence type="ECO:0000259" key="5">
    <source>
        <dbReference type="Pfam" id="PF18052"/>
    </source>
</evidence>
<comment type="caution">
    <text evidence="7">The sequence shown here is derived from an EMBL/GenBank/DDBJ whole genome shotgun (WGS) entry which is preliminary data.</text>
</comment>
<dbReference type="PANTHER" id="PTHR47186">
    <property type="entry name" value="LEUCINE-RICH REPEAT-CONTAINING PROTEIN 57"/>
    <property type="match status" value="1"/>
</dbReference>
<evidence type="ECO:0000313" key="8">
    <source>
        <dbReference type="Proteomes" id="UP000634136"/>
    </source>
</evidence>
<accession>A0A834TPL2</accession>
<dbReference type="Gene3D" id="1.20.5.4130">
    <property type="match status" value="1"/>
</dbReference>
<evidence type="ECO:0000256" key="4">
    <source>
        <dbReference type="ARBA" id="ARBA00022821"/>
    </source>
</evidence>
<dbReference type="SMART" id="SM00369">
    <property type="entry name" value="LRR_TYP"/>
    <property type="match status" value="2"/>
</dbReference>
<evidence type="ECO:0000256" key="2">
    <source>
        <dbReference type="ARBA" id="ARBA00022737"/>
    </source>
</evidence>
<keyword evidence="4" id="KW-0611">Plant defense</keyword>
<sequence length="830" mass="93814">MAAELVGGAVLSAFLQVAFDRLASPDVLDYFKKRRLNEMLVKKLNIMLLSINTVIDDAEEKQFANPNVKAWLDEVKDAVYDAEDVLDVIRYELTKCKQLQEAEIQTTITSKVRDFFGASVSSFDKEIESRMKQVLEILEFLESRKIVLGLKEGNGGVGVGSVRKVPTTSLVDEVGIYGRDDDKEVIVKWLQSEKDQSSNLIHLRYLDLSGTGIKKLPDSTCLLYNLQTLKLANCEHLDELPSDLHKLINLRHLDFRNTELKKIPQKLGKLKNLQVLTSFYVGTCSESNIKQLGELDLHGTLSILELQNVVYPMDALAAKLKDKKHLEELLLKWNDQNNDESQNERDVLEKLQPHQNLKKLSIRYYGGTRFPIWFSDDTLSNVVSLELENCKYCFLLPSLGLLPSLKSLSIKGFEGIVAIGPEFHGNDSTTVSFICLEILKFEEMANWEEWDCKAAFPCLKELHIKNCPKLKDHLPGKLPSLDRLKIKNCQQLVALVPWAPAISTMSLRNCAKVQMEYVPSSSLKSLRFDGPCMDVPLLEKIENTIANTCLERIHIADCPNLEFPLHNSYNFLLRIRIKSSCDSLRTFPLDLFPKLQLLQLISCSKLEMISVSEGHKHDPICLTKMQICDCPKFVSVGGFSAPRLEWCHIARLESLKSLPGCMNILFPSLKQLIIIDCPQLESFPQGGLPSKLRDLSIFDCPKLIASRMEWDLHNHSFLNTLLIVSADVDSFPEPGLLPPTLTSLYLSKCSSLTRLDYKGLFHITSLTELTLKDCPTLQCLPKEGLPTSLSYLEIRGNCPLLKQRCRKLKGEDWGKISHIPCVKIDDDIIT</sequence>
<evidence type="ECO:0000256" key="3">
    <source>
        <dbReference type="ARBA" id="ARBA00022741"/>
    </source>
</evidence>
<dbReference type="GO" id="GO:0000166">
    <property type="term" value="F:nucleotide binding"/>
    <property type="evidence" value="ECO:0007669"/>
    <property type="project" value="UniProtKB-KW"/>
</dbReference>
<dbReference type="EMBL" id="JAAIUW010000007">
    <property type="protein sequence ID" value="KAF7824831.1"/>
    <property type="molecule type" value="Genomic_DNA"/>
</dbReference>
<evidence type="ECO:0000313" key="7">
    <source>
        <dbReference type="EMBL" id="KAF7824831.1"/>
    </source>
</evidence>
<proteinExistence type="predicted"/>
<evidence type="ECO:0000259" key="6">
    <source>
        <dbReference type="Pfam" id="PF25019"/>
    </source>
</evidence>
<dbReference type="Pfam" id="PF25019">
    <property type="entry name" value="LRR_R13L1-DRL21"/>
    <property type="match status" value="1"/>
</dbReference>
<dbReference type="InterPro" id="IPR001611">
    <property type="entry name" value="Leu-rich_rpt"/>
</dbReference>
<feature type="domain" description="Disease resistance N-terminal" evidence="5">
    <location>
        <begin position="10"/>
        <end position="98"/>
    </location>
</feature>
<dbReference type="InterPro" id="IPR041118">
    <property type="entry name" value="Rx_N"/>
</dbReference>
<dbReference type="PANTHER" id="PTHR47186:SF43">
    <property type="entry name" value="TYPE DISEASE RESISTANCE PROTEIN CNL-J3, PUTATIVE-RELATED"/>
    <property type="match status" value="1"/>
</dbReference>
<dbReference type="InterPro" id="IPR056789">
    <property type="entry name" value="LRR_R13L1-DRL21"/>
</dbReference>
<organism evidence="7 8">
    <name type="scientific">Senna tora</name>
    <dbReference type="NCBI Taxonomy" id="362788"/>
    <lineage>
        <taxon>Eukaryota</taxon>
        <taxon>Viridiplantae</taxon>
        <taxon>Streptophyta</taxon>
        <taxon>Embryophyta</taxon>
        <taxon>Tracheophyta</taxon>
        <taxon>Spermatophyta</taxon>
        <taxon>Magnoliopsida</taxon>
        <taxon>eudicotyledons</taxon>
        <taxon>Gunneridae</taxon>
        <taxon>Pentapetalae</taxon>
        <taxon>rosids</taxon>
        <taxon>fabids</taxon>
        <taxon>Fabales</taxon>
        <taxon>Fabaceae</taxon>
        <taxon>Caesalpinioideae</taxon>
        <taxon>Cassia clade</taxon>
        <taxon>Senna</taxon>
    </lineage>
</organism>
<dbReference type="OrthoDB" id="1733640at2759"/>
<keyword evidence="1" id="KW-0433">Leucine-rich repeat</keyword>
<dbReference type="AlphaFoldDB" id="A0A834TPL2"/>
<name>A0A834TPL2_9FABA</name>
<dbReference type="Gene3D" id="3.80.10.10">
    <property type="entry name" value="Ribonuclease Inhibitor"/>
    <property type="match status" value="2"/>
</dbReference>
<keyword evidence="3" id="KW-0547">Nucleotide-binding</keyword>
<evidence type="ECO:0000256" key="1">
    <source>
        <dbReference type="ARBA" id="ARBA00022614"/>
    </source>
</evidence>
<dbReference type="InterPro" id="IPR032675">
    <property type="entry name" value="LRR_dom_sf"/>
</dbReference>
<dbReference type="PROSITE" id="PS51450">
    <property type="entry name" value="LRR"/>
    <property type="match status" value="1"/>
</dbReference>
<feature type="domain" description="R13L1/DRL21-like LRR repeat region" evidence="6">
    <location>
        <begin position="289"/>
        <end position="412"/>
    </location>
</feature>
<gene>
    <name evidence="7" type="ORF">G2W53_022975</name>
</gene>
<dbReference type="InterPro" id="IPR003591">
    <property type="entry name" value="Leu-rich_rpt_typical-subtyp"/>
</dbReference>
<dbReference type="SUPFAM" id="SSF52058">
    <property type="entry name" value="L domain-like"/>
    <property type="match status" value="2"/>
</dbReference>
<protein>
    <submittedName>
        <fullName evidence="7">Putative disease resistance RPP13-like protein 1</fullName>
    </submittedName>
</protein>
<keyword evidence="8" id="KW-1185">Reference proteome</keyword>